<feature type="transmembrane region" description="Helical" evidence="1">
    <location>
        <begin position="80"/>
        <end position="106"/>
    </location>
</feature>
<feature type="transmembrane region" description="Helical" evidence="1">
    <location>
        <begin position="40"/>
        <end position="59"/>
    </location>
</feature>
<feature type="transmembrane region" description="Helical" evidence="1">
    <location>
        <begin position="112"/>
        <end position="131"/>
    </location>
</feature>
<proteinExistence type="predicted"/>
<feature type="transmembrane region" description="Helical" evidence="1">
    <location>
        <begin position="138"/>
        <end position="160"/>
    </location>
</feature>
<accession>A0A4Y6I6N8</accession>
<feature type="transmembrane region" description="Helical" evidence="1">
    <location>
        <begin position="220"/>
        <end position="241"/>
    </location>
</feature>
<feature type="transmembrane region" description="Helical" evidence="1">
    <location>
        <begin position="188"/>
        <end position="213"/>
    </location>
</feature>
<evidence type="ECO:0000256" key="1">
    <source>
        <dbReference type="SAM" id="Phobius"/>
    </source>
</evidence>
<name>A0A4Y6I6N8_9MOLU</name>
<evidence type="ECO:0000313" key="2">
    <source>
        <dbReference type="EMBL" id="QDF65052.1"/>
    </source>
</evidence>
<reference evidence="2 3" key="1">
    <citation type="submission" date="2019-06" db="EMBL/GenBank/DDBJ databases">
        <title>Mycoplasma nasistruthionis sp. nov. str Ms03.</title>
        <authorList>
            <person name="Botes A."/>
        </authorList>
    </citation>
    <scope>NUCLEOTIDE SEQUENCE [LARGE SCALE GENOMIC DNA]</scope>
    <source>
        <strain evidence="2 3">Ms03</strain>
    </source>
</reference>
<gene>
    <name evidence="2" type="ORF">FIV53_01950</name>
</gene>
<protein>
    <submittedName>
        <fullName evidence="2">YwaF family protein</fullName>
    </submittedName>
</protein>
<dbReference type="Pfam" id="PF14808">
    <property type="entry name" value="TMEM164"/>
    <property type="match status" value="1"/>
</dbReference>
<dbReference type="RefSeq" id="WP_208664631.1">
    <property type="nucleotide sequence ID" value="NZ_CP041147.1"/>
</dbReference>
<keyword evidence="3" id="KW-1185">Reference proteome</keyword>
<feature type="transmembrane region" description="Helical" evidence="1">
    <location>
        <begin position="274"/>
        <end position="298"/>
    </location>
</feature>
<dbReference type="AlphaFoldDB" id="A0A4Y6I6N8"/>
<sequence>MNSQYPNLSEKYWYLKHGFFSWTGTYSVSDNQINFTNTKLPIYIFLLLSLLLILILWMTKRYIYQSFINNAKLTTKKQKNLLLASGIIIFIFMIIRMSLVFISHFPRQWEGLPLHFCRIICLMIAIIFILNKPQWMKYIAPMAIAGALLALSLPDTVSIYEPKENFVAFGQSFSKGSKVQFHLLYNNFYYWDFVLCHVFVLITPVIISILYPYDLRFKDTLITTGIFGGLLFFSFLLNLILGTYGSAEWRSNYWYVGMNDINPFVNLLGPLTKFGISTISFLILGFLYLLLAGTIFHFQDALEFSFRKKLLFIKITKQKTTKNYYPITLK</sequence>
<evidence type="ECO:0000313" key="3">
    <source>
        <dbReference type="Proteomes" id="UP000315201"/>
    </source>
</evidence>
<organism evidence="2 3">
    <name type="scientific">Mycoplasma nasistruthionis</name>
    <dbReference type="NCBI Taxonomy" id="353852"/>
    <lineage>
        <taxon>Bacteria</taxon>
        <taxon>Bacillati</taxon>
        <taxon>Mycoplasmatota</taxon>
        <taxon>Mollicutes</taxon>
        <taxon>Mycoplasmataceae</taxon>
        <taxon>Mycoplasma</taxon>
    </lineage>
</organism>
<dbReference type="Proteomes" id="UP000315201">
    <property type="component" value="Chromosome"/>
</dbReference>
<keyword evidence="1" id="KW-0472">Membrane</keyword>
<keyword evidence="1" id="KW-0812">Transmembrane</keyword>
<keyword evidence="1" id="KW-1133">Transmembrane helix</keyword>
<dbReference type="EMBL" id="CP041147">
    <property type="protein sequence ID" value="QDF65052.1"/>
    <property type="molecule type" value="Genomic_DNA"/>
</dbReference>